<feature type="domain" description="MBD" evidence="6">
    <location>
        <begin position="177"/>
        <end position="254"/>
    </location>
</feature>
<dbReference type="Proteomes" id="UP000811609">
    <property type="component" value="Chromosome 13"/>
</dbReference>
<accession>A0A8T1NS63</accession>
<evidence type="ECO:0000313" key="7">
    <source>
        <dbReference type="EMBL" id="KAG6631560.1"/>
    </source>
</evidence>
<evidence type="ECO:0000256" key="2">
    <source>
        <dbReference type="ARBA" id="ARBA00023015"/>
    </source>
</evidence>
<sequence length="405" mass="45535">MGFIMNESLLVKKKKIKKLKKKCNPNSKHHLKAMNLCVGDWGYIQNLIKTGMEENQTVRTMTGESSIFTPSPLQMLMPARESEEPNRNAGRELQIASTSAPFRLPDDWFVELKPRGSTTSSTGRVDKYYYEPRTGQQFRSLVAVERYLRDKKQDTPTPDTVKARNENTVLQLQIRDCTIRSTSPFKLPDDWVIEEKPRSNINYAGVIDKLYIEPETGQRFRSLKAVERYLTEAKENTATPKASQNSGSWKKNISSIIRSPRVVSKHRLEAEEDNITLKALKLCRSKASPNSGSGKKNIPGIIRTPGVVSKCWLEAEEDNITLKALKFCNSSKPSRKSGSRKKFVSNKGVNASMLDCASPPAKINWVLSGPGGGNVWSAFINESIVPDSVKQKWSEKFITTIHAQI</sequence>
<feature type="domain" description="MBD" evidence="6">
    <location>
        <begin position="94"/>
        <end position="168"/>
    </location>
</feature>
<dbReference type="SUPFAM" id="SSF54171">
    <property type="entry name" value="DNA-binding domain"/>
    <property type="match status" value="2"/>
</dbReference>
<keyword evidence="2" id="KW-0805">Transcription regulation</keyword>
<keyword evidence="3" id="KW-0238">DNA-binding</keyword>
<dbReference type="Gene3D" id="3.30.890.10">
    <property type="entry name" value="Methyl-cpg-binding Protein 2, Chain A"/>
    <property type="match status" value="2"/>
</dbReference>
<protein>
    <recommendedName>
        <fullName evidence="6">MBD domain-containing protein</fullName>
    </recommendedName>
</protein>
<comment type="subcellular location">
    <subcellularLocation>
        <location evidence="1">Nucleus</location>
    </subcellularLocation>
</comment>
<keyword evidence="8" id="KW-1185">Reference proteome</keyword>
<organism evidence="7 8">
    <name type="scientific">Carya illinoinensis</name>
    <name type="common">Pecan</name>
    <dbReference type="NCBI Taxonomy" id="32201"/>
    <lineage>
        <taxon>Eukaryota</taxon>
        <taxon>Viridiplantae</taxon>
        <taxon>Streptophyta</taxon>
        <taxon>Embryophyta</taxon>
        <taxon>Tracheophyta</taxon>
        <taxon>Spermatophyta</taxon>
        <taxon>Magnoliopsida</taxon>
        <taxon>eudicotyledons</taxon>
        <taxon>Gunneridae</taxon>
        <taxon>Pentapetalae</taxon>
        <taxon>rosids</taxon>
        <taxon>fabids</taxon>
        <taxon>Fagales</taxon>
        <taxon>Juglandaceae</taxon>
        <taxon>Carya</taxon>
    </lineage>
</organism>
<dbReference type="PANTHER" id="PTHR12396:SF38">
    <property type="entry name" value="METHYL-CPG-BINDING DOMAIN-CONTAINING PROTEIN 7"/>
    <property type="match status" value="1"/>
</dbReference>
<name>A0A8T1NS63_CARIL</name>
<gene>
    <name evidence="7" type="ORF">CIPAW_13G099300</name>
</gene>
<evidence type="ECO:0000313" key="8">
    <source>
        <dbReference type="Proteomes" id="UP000811609"/>
    </source>
</evidence>
<evidence type="ECO:0000256" key="1">
    <source>
        <dbReference type="ARBA" id="ARBA00004123"/>
    </source>
</evidence>
<evidence type="ECO:0000256" key="4">
    <source>
        <dbReference type="ARBA" id="ARBA00023163"/>
    </source>
</evidence>
<dbReference type="GO" id="GO:0005634">
    <property type="term" value="C:nucleus"/>
    <property type="evidence" value="ECO:0007669"/>
    <property type="project" value="UniProtKB-SubCell"/>
</dbReference>
<dbReference type="PROSITE" id="PS50982">
    <property type="entry name" value="MBD"/>
    <property type="match status" value="2"/>
</dbReference>
<dbReference type="Pfam" id="PF01429">
    <property type="entry name" value="MBD"/>
    <property type="match status" value="2"/>
</dbReference>
<dbReference type="InterPro" id="IPR001739">
    <property type="entry name" value="Methyl_CpG_DNA-bd"/>
</dbReference>
<dbReference type="PANTHER" id="PTHR12396">
    <property type="entry name" value="METHYL-CPG BINDING PROTEIN, MBD"/>
    <property type="match status" value="1"/>
</dbReference>
<evidence type="ECO:0000256" key="3">
    <source>
        <dbReference type="ARBA" id="ARBA00023125"/>
    </source>
</evidence>
<proteinExistence type="predicted"/>
<reference evidence="7" key="1">
    <citation type="submission" date="2020-12" db="EMBL/GenBank/DDBJ databases">
        <title>WGS assembly of Carya illinoinensis cv. Pawnee.</title>
        <authorList>
            <person name="Platts A."/>
            <person name="Shu S."/>
            <person name="Wright S."/>
            <person name="Barry K."/>
            <person name="Edger P."/>
            <person name="Pires J.C."/>
            <person name="Schmutz J."/>
        </authorList>
    </citation>
    <scope>NUCLEOTIDE SEQUENCE</scope>
    <source>
        <tissue evidence="7">Leaf</tissue>
    </source>
</reference>
<dbReference type="GO" id="GO:0003677">
    <property type="term" value="F:DNA binding"/>
    <property type="evidence" value="ECO:0007669"/>
    <property type="project" value="UniProtKB-KW"/>
</dbReference>
<dbReference type="InterPro" id="IPR016177">
    <property type="entry name" value="DNA-bd_dom_sf"/>
</dbReference>
<dbReference type="EMBL" id="CM031821">
    <property type="protein sequence ID" value="KAG6631560.1"/>
    <property type="molecule type" value="Genomic_DNA"/>
</dbReference>
<dbReference type="AlphaFoldDB" id="A0A8T1NS63"/>
<keyword evidence="4" id="KW-0804">Transcription</keyword>
<comment type="caution">
    <text evidence="7">The sequence shown here is derived from an EMBL/GenBank/DDBJ whole genome shotgun (WGS) entry which is preliminary data.</text>
</comment>
<evidence type="ECO:0000256" key="5">
    <source>
        <dbReference type="ARBA" id="ARBA00023242"/>
    </source>
</evidence>
<keyword evidence="5" id="KW-0539">Nucleus</keyword>
<evidence type="ECO:0000259" key="6">
    <source>
        <dbReference type="PROSITE" id="PS50982"/>
    </source>
</evidence>